<dbReference type="EMBL" id="JACHHN010000001">
    <property type="protein sequence ID" value="MBB5189664.1"/>
    <property type="molecule type" value="Genomic_DNA"/>
</dbReference>
<dbReference type="Gene3D" id="2.70.98.10">
    <property type="match status" value="1"/>
</dbReference>
<accession>A0A840RAP8</accession>
<proteinExistence type="predicted"/>
<dbReference type="GO" id="GO:0030246">
    <property type="term" value="F:carbohydrate binding"/>
    <property type="evidence" value="ECO:0007669"/>
    <property type="project" value="InterPro"/>
</dbReference>
<dbReference type="Proteomes" id="UP000543030">
    <property type="component" value="Unassembled WGS sequence"/>
</dbReference>
<comment type="caution">
    <text evidence="1">The sequence shown here is derived from an EMBL/GenBank/DDBJ whole genome shotgun (WGS) entry which is preliminary data.</text>
</comment>
<dbReference type="AlphaFoldDB" id="A0A840RAP8"/>
<dbReference type="InterPro" id="IPR014718">
    <property type="entry name" value="GH-type_carb-bd"/>
</dbReference>
<organism evidence="1 2">
    <name type="scientific">Silvimonas terrae</name>
    <dbReference type="NCBI Taxonomy" id="300266"/>
    <lineage>
        <taxon>Bacteria</taxon>
        <taxon>Pseudomonadati</taxon>
        <taxon>Pseudomonadota</taxon>
        <taxon>Betaproteobacteria</taxon>
        <taxon>Neisseriales</taxon>
        <taxon>Chitinibacteraceae</taxon>
        <taxon>Silvimonas</taxon>
    </lineage>
</organism>
<evidence type="ECO:0008006" key="3">
    <source>
        <dbReference type="Google" id="ProtNLM"/>
    </source>
</evidence>
<sequence>MINSHRQLIQTPFHGWQAWLLEQGPLKLHVVPQIGGRLMGISVKDVQLAYINPALTGQLPDFSPAGWAALCVDWDFPLWGGGKTWIAPETQWPQGKPHRELDSGNWQVTKTWLDDASMGIEMQSPIDSISGLQLTRRITLPAGGSTWRIDHAMVNMGEQTLHCGLWDVLMMLRPATVSVPRSASANHERGGVHLMPDKGPVADLWRHGVLLPADHRTEVVCDEALQFKVGFDSDNGEIWADISLPQGNFCYQRNSVIPAHASWAHGHPLEVFNAAHAPYLEIETHAPLAHLNPGERADYTIEEAAWAI</sequence>
<keyword evidence="2" id="KW-1185">Reference proteome</keyword>
<evidence type="ECO:0000313" key="2">
    <source>
        <dbReference type="Proteomes" id="UP000543030"/>
    </source>
</evidence>
<dbReference type="RefSeq" id="WP_184096956.1">
    <property type="nucleotide sequence ID" value="NZ_JACHHN010000001.1"/>
</dbReference>
<gene>
    <name evidence="1" type="ORF">HNQ50_000374</name>
</gene>
<evidence type="ECO:0000313" key="1">
    <source>
        <dbReference type="EMBL" id="MBB5189664.1"/>
    </source>
</evidence>
<reference evidence="1 2" key="1">
    <citation type="submission" date="2020-08" db="EMBL/GenBank/DDBJ databases">
        <title>Genomic Encyclopedia of Type Strains, Phase IV (KMG-IV): sequencing the most valuable type-strain genomes for metagenomic binning, comparative biology and taxonomic classification.</title>
        <authorList>
            <person name="Goeker M."/>
        </authorList>
    </citation>
    <scope>NUCLEOTIDE SEQUENCE [LARGE SCALE GENOMIC DNA]</scope>
    <source>
        <strain evidence="1 2">DSM 18233</strain>
    </source>
</reference>
<name>A0A840RAP8_9NEIS</name>
<protein>
    <recommendedName>
        <fullName evidence="3">DUF4380 domain-containing protein</fullName>
    </recommendedName>
</protein>